<dbReference type="PANTHER" id="PTHR11927:SF9">
    <property type="entry name" value="L-FUCOSYLTRANSFERASE"/>
    <property type="match status" value="1"/>
</dbReference>
<dbReference type="CDD" id="cd11301">
    <property type="entry name" value="Fut1_Fut2_like"/>
    <property type="match status" value="1"/>
</dbReference>
<dbReference type="InterPro" id="IPR002516">
    <property type="entry name" value="Glyco_trans_11"/>
</dbReference>
<dbReference type="GO" id="GO:0005975">
    <property type="term" value="P:carbohydrate metabolic process"/>
    <property type="evidence" value="ECO:0007669"/>
    <property type="project" value="InterPro"/>
</dbReference>
<keyword evidence="2" id="KW-0808">Transferase</keyword>
<gene>
    <name evidence="3" type="ORF">DI598_16115</name>
</gene>
<sequence>MFIKGTFEDAKYFDAIKSHLFDEFEPKYPILEQNVDLYELISSSNSVCVSVRSFKEIQGDQNTASLYNVCTPKYFDDAIKLICKKIEKPVFFIFSDDIEWTKSKLSLRDCTVYYETTDNPVWEKLRLMYTCKHFILSNSTFSWWTQYLSRNENKIVISPSRWFNDDYKSPLIDESWIKI</sequence>
<organism evidence="3 4">
    <name type="scientific">Pseudopedobacter saltans</name>
    <dbReference type="NCBI Taxonomy" id="151895"/>
    <lineage>
        <taxon>Bacteria</taxon>
        <taxon>Pseudomonadati</taxon>
        <taxon>Bacteroidota</taxon>
        <taxon>Sphingobacteriia</taxon>
        <taxon>Sphingobacteriales</taxon>
        <taxon>Sphingobacteriaceae</taxon>
        <taxon>Pseudopedobacter</taxon>
    </lineage>
</organism>
<accession>A0A2W5EFK9</accession>
<dbReference type="AlphaFoldDB" id="A0A2W5EFK9"/>
<dbReference type="Proteomes" id="UP000249645">
    <property type="component" value="Unassembled WGS sequence"/>
</dbReference>
<protein>
    <recommendedName>
        <fullName evidence="5">Alpha-1,2-fucosyltransferase</fullName>
    </recommendedName>
</protein>
<dbReference type="Pfam" id="PF01531">
    <property type="entry name" value="Glyco_transf_11"/>
    <property type="match status" value="1"/>
</dbReference>
<evidence type="ECO:0000313" key="4">
    <source>
        <dbReference type="Proteomes" id="UP000249645"/>
    </source>
</evidence>
<dbReference type="PANTHER" id="PTHR11927">
    <property type="entry name" value="GALACTOSIDE 2-L-FUCOSYLTRANSFERASE"/>
    <property type="match status" value="1"/>
</dbReference>
<evidence type="ECO:0000256" key="1">
    <source>
        <dbReference type="ARBA" id="ARBA00022676"/>
    </source>
</evidence>
<reference evidence="3 4" key="1">
    <citation type="submission" date="2017-11" db="EMBL/GenBank/DDBJ databases">
        <title>Infants hospitalized years apart are colonized by the same room-sourced microbial strains.</title>
        <authorList>
            <person name="Brooks B."/>
            <person name="Olm M.R."/>
            <person name="Firek B.A."/>
            <person name="Baker R."/>
            <person name="Thomas B.C."/>
            <person name="Morowitz M.J."/>
            <person name="Banfield J.F."/>
        </authorList>
    </citation>
    <scope>NUCLEOTIDE SEQUENCE [LARGE SCALE GENOMIC DNA]</scope>
    <source>
        <strain evidence="3">S2_009_000_R2_76</strain>
    </source>
</reference>
<evidence type="ECO:0000256" key="2">
    <source>
        <dbReference type="ARBA" id="ARBA00022679"/>
    </source>
</evidence>
<proteinExistence type="predicted"/>
<keyword evidence="1" id="KW-0328">Glycosyltransferase</keyword>
<dbReference type="GO" id="GO:0008107">
    <property type="term" value="F:galactoside 2-alpha-L-fucosyltransferase activity"/>
    <property type="evidence" value="ECO:0007669"/>
    <property type="project" value="InterPro"/>
</dbReference>
<name>A0A2W5EFK9_9SPHI</name>
<dbReference type="GO" id="GO:0016020">
    <property type="term" value="C:membrane"/>
    <property type="evidence" value="ECO:0007669"/>
    <property type="project" value="InterPro"/>
</dbReference>
<evidence type="ECO:0008006" key="5">
    <source>
        <dbReference type="Google" id="ProtNLM"/>
    </source>
</evidence>
<comment type="caution">
    <text evidence="3">The sequence shown here is derived from an EMBL/GenBank/DDBJ whole genome shotgun (WGS) entry which is preliminary data.</text>
</comment>
<evidence type="ECO:0000313" key="3">
    <source>
        <dbReference type="EMBL" id="PZP43135.1"/>
    </source>
</evidence>
<dbReference type="EMBL" id="QFOI01000389">
    <property type="protein sequence ID" value="PZP43135.1"/>
    <property type="molecule type" value="Genomic_DNA"/>
</dbReference>